<comment type="caution">
    <text evidence="3">The sequence shown here is derived from an EMBL/GenBank/DDBJ whole genome shotgun (WGS) entry which is preliminary data.</text>
</comment>
<evidence type="ECO:0000256" key="2">
    <source>
        <dbReference type="SAM" id="Phobius"/>
    </source>
</evidence>
<dbReference type="EMBL" id="JACGWZ010000002">
    <property type="protein sequence ID" value="MBA8824617.1"/>
    <property type="molecule type" value="Genomic_DNA"/>
</dbReference>
<protein>
    <submittedName>
        <fullName evidence="3">TRAP-type C4-dicarboxylate transport system permease small subunit</fullName>
    </submittedName>
</protein>
<sequence length="85" mass="8926">MFADHHAALADVVRAQLSAVPQGWVGLAAVVAGALMCMLALARRACAALPLRRSQRTVRSESFGDHAAGARTPRPWRFGDGGGDT</sequence>
<feature type="transmembrane region" description="Helical" evidence="2">
    <location>
        <begin position="23"/>
        <end position="42"/>
    </location>
</feature>
<organism evidence="3 4">
    <name type="scientific">Halosaccharopolyspora lacisalsi</name>
    <dbReference type="NCBI Taxonomy" id="1000566"/>
    <lineage>
        <taxon>Bacteria</taxon>
        <taxon>Bacillati</taxon>
        <taxon>Actinomycetota</taxon>
        <taxon>Actinomycetes</taxon>
        <taxon>Pseudonocardiales</taxon>
        <taxon>Pseudonocardiaceae</taxon>
        <taxon>Halosaccharopolyspora</taxon>
    </lineage>
</organism>
<reference evidence="3 4" key="1">
    <citation type="submission" date="2020-07" db="EMBL/GenBank/DDBJ databases">
        <title>Sequencing the genomes of 1000 actinobacteria strains.</title>
        <authorList>
            <person name="Klenk H.-P."/>
        </authorList>
    </citation>
    <scope>NUCLEOTIDE SEQUENCE [LARGE SCALE GENOMIC DNA]</scope>
    <source>
        <strain evidence="3 4">DSM 45975</strain>
    </source>
</reference>
<evidence type="ECO:0000256" key="1">
    <source>
        <dbReference type="SAM" id="MobiDB-lite"/>
    </source>
</evidence>
<dbReference type="AlphaFoldDB" id="A0A839DYQ3"/>
<name>A0A839DYQ3_9PSEU</name>
<keyword evidence="2" id="KW-0812">Transmembrane</keyword>
<evidence type="ECO:0000313" key="4">
    <source>
        <dbReference type="Proteomes" id="UP000569329"/>
    </source>
</evidence>
<feature type="region of interest" description="Disordered" evidence="1">
    <location>
        <begin position="60"/>
        <end position="85"/>
    </location>
</feature>
<keyword evidence="4" id="KW-1185">Reference proteome</keyword>
<dbReference type="RefSeq" id="WP_182543862.1">
    <property type="nucleotide sequence ID" value="NZ_JACGWZ010000002.1"/>
</dbReference>
<evidence type="ECO:0000313" key="3">
    <source>
        <dbReference type="EMBL" id="MBA8824617.1"/>
    </source>
</evidence>
<keyword evidence="2" id="KW-1133">Transmembrane helix</keyword>
<proteinExistence type="predicted"/>
<keyword evidence="2" id="KW-0472">Membrane</keyword>
<gene>
    <name evidence="3" type="ORF">FHX42_001964</name>
</gene>
<dbReference type="Proteomes" id="UP000569329">
    <property type="component" value="Unassembled WGS sequence"/>
</dbReference>
<accession>A0A839DYQ3</accession>